<dbReference type="InterPro" id="IPR027417">
    <property type="entry name" value="P-loop_NTPase"/>
</dbReference>
<organism evidence="5 6">
    <name type="scientific">Linnemannia gamsii</name>
    <dbReference type="NCBI Taxonomy" id="64522"/>
    <lineage>
        <taxon>Eukaryota</taxon>
        <taxon>Fungi</taxon>
        <taxon>Fungi incertae sedis</taxon>
        <taxon>Mucoromycota</taxon>
        <taxon>Mortierellomycotina</taxon>
        <taxon>Mortierellomycetes</taxon>
        <taxon>Mortierellales</taxon>
        <taxon>Mortierellaceae</taxon>
        <taxon>Linnemannia</taxon>
    </lineage>
</organism>
<protein>
    <recommendedName>
        <fullName evidence="4">Crinkler effector protein N-terminal domain-containing protein</fullName>
    </recommendedName>
</protein>
<dbReference type="EMBL" id="JAAAIM010002134">
    <property type="protein sequence ID" value="KAG0273922.1"/>
    <property type="molecule type" value="Genomic_DNA"/>
</dbReference>
<accession>A0ABQ7JI06</accession>
<evidence type="ECO:0000256" key="2">
    <source>
        <dbReference type="ARBA" id="ARBA00004613"/>
    </source>
</evidence>
<reference evidence="5 6" key="1">
    <citation type="journal article" date="2020" name="Fungal Divers.">
        <title>Resolving the Mortierellaceae phylogeny through synthesis of multi-gene phylogenetics and phylogenomics.</title>
        <authorList>
            <person name="Vandepol N."/>
            <person name="Liber J."/>
            <person name="Desiro A."/>
            <person name="Na H."/>
            <person name="Kennedy M."/>
            <person name="Barry K."/>
            <person name="Grigoriev I.V."/>
            <person name="Miller A.N."/>
            <person name="O'Donnell K."/>
            <person name="Stajich J.E."/>
            <person name="Bonito G."/>
        </authorList>
    </citation>
    <scope>NUCLEOTIDE SEQUENCE [LARGE SCALE GENOMIC DNA]</scope>
    <source>
        <strain evidence="5 6">AD045</strain>
    </source>
</reference>
<comment type="caution">
    <text evidence="5">The sequence shown here is derived from an EMBL/GenBank/DDBJ whole genome shotgun (WGS) entry which is preliminary data.</text>
</comment>
<dbReference type="Proteomes" id="UP001194696">
    <property type="component" value="Unassembled WGS sequence"/>
</dbReference>
<evidence type="ECO:0000256" key="3">
    <source>
        <dbReference type="ARBA" id="ARBA00022525"/>
    </source>
</evidence>
<sequence length="832" mass="93948">MTDNPLTLFCLVDGDSMPFTVDIDASKTVDHLKDAIKTKKANAFSDIDADQLTLWHVSIPITDDDDDDELPILLNARPEKKKLKAISKLFKVFGARVPEETSVPEDTIHFIVERPPQGEIWREHVKRIENKLLAPGSVYRDKLVRFVRGDQSFPTTDGPLGGLPFVVARATSTAQSDRPTLLFLNLPVSPEPQYPLSTADDALNRARRPETLLLPLFGVSGCGKTRTAIEMLCKNWGFYFNASITDWGSKDLSDLLVSVQQMQQYQNRDLNSNTQVHLLALALVLGRVITLEHCLDIAEHEKTIFAHKDWMLMQVACRTLGFDDLLTELSTLLANMIRLHNVNINVMRDFVQTRFSELRQRLLHLAPNQDMGERILLVIDEAQNLGKYDYGAFLSQRRPIGSQEQDTSGDIMRPVLSPFVHGLYQSLAATGQFCVVPCGTGLSIHELGWLQDSAPVTKDYEDQVRPFTTFKGWSSLEQVQDYLALVRSLFPDEQARRTFDTRVPDEAVSELFARLRGRFRPIVTAIERMICARNGHSDWRKAIQDTEETLTSIDRRFYGKGNIPYDIDRMLRQVTLYPSRYSRYQNIRTVLQLFVLEYYLHGSPVALHELEAPLVEASVGRIMDVAGQPMTTVLDEPFALHAAVNFFRKDDPDFHSAICSLFSLSPKASVLGSTWEMAVMPSLVHIFHNKVLSETSLVPLEAVRCDNGLLSSKAMIVGLEEHILGTDHRSMSLSEFLEAHVENGSRLCSDESQVPAFYHPAETPSGPDIVFVLHFDNYGFCPVFIQLKLRVFMDLTETQSAFTTVKAEAVQDHLGETRLQRFCTVSPKWYLG</sequence>
<evidence type="ECO:0000313" key="5">
    <source>
        <dbReference type="EMBL" id="KAG0273922.1"/>
    </source>
</evidence>
<name>A0ABQ7JI06_9FUNG</name>
<comment type="subcellular location">
    <subcellularLocation>
        <location evidence="1">Host cell</location>
    </subcellularLocation>
    <subcellularLocation>
        <location evidence="2">Secreted</location>
    </subcellularLocation>
</comment>
<keyword evidence="6" id="KW-1185">Reference proteome</keyword>
<dbReference type="InterPro" id="IPR045379">
    <property type="entry name" value="Crinkler_N"/>
</dbReference>
<gene>
    <name evidence="5" type="ORF">BGZ96_004597</name>
</gene>
<proteinExistence type="predicted"/>
<dbReference type="SUPFAM" id="SSF52540">
    <property type="entry name" value="P-loop containing nucleoside triphosphate hydrolases"/>
    <property type="match status" value="1"/>
</dbReference>
<evidence type="ECO:0000313" key="6">
    <source>
        <dbReference type="Proteomes" id="UP001194696"/>
    </source>
</evidence>
<evidence type="ECO:0000256" key="1">
    <source>
        <dbReference type="ARBA" id="ARBA00004340"/>
    </source>
</evidence>
<dbReference type="Pfam" id="PF20147">
    <property type="entry name" value="Crinkler"/>
    <property type="match status" value="1"/>
</dbReference>
<feature type="non-terminal residue" evidence="5">
    <location>
        <position position="832"/>
    </location>
</feature>
<keyword evidence="3" id="KW-0964">Secreted</keyword>
<feature type="domain" description="Crinkler effector protein N-terminal" evidence="4">
    <location>
        <begin position="6"/>
        <end position="113"/>
    </location>
</feature>
<evidence type="ECO:0000259" key="4">
    <source>
        <dbReference type="Pfam" id="PF20147"/>
    </source>
</evidence>